<dbReference type="Pfam" id="PF07638">
    <property type="entry name" value="Sigma70_ECF"/>
    <property type="match status" value="1"/>
</dbReference>
<accession>A0A512M830</accession>
<evidence type="ECO:0000256" key="2">
    <source>
        <dbReference type="ARBA" id="ARBA00023082"/>
    </source>
</evidence>
<dbReference type="PANTHER" id="PTHR43133">
    <property type="entry name" value="RNA POLYMERASE ECF-TYPE SIGMA FACTO"/>
    <property type="match status" value="1"/>
</dbReference>
<keyword evidence="3" id="KW-0804">Transcription</keyword>
<comment type="caution">
    <text evidence="5">The sequence shown here is derived from an EMBL/GenBank/DDBJ whole genome shotgun (WGS) entry which is preliminary data.</text>
</comment>
<dbReference type="OrthoDB" id="128557at2"/>
<protein>
    <submittedName>
        <fullName evidence="5">RNA polymerase subunit sigma-24</fullName>
    </submittedName>
</protein>
<dbReference type="GO" id="GO:0016987">
    <property type="term" value="F:sigma factor activity"/>
    <property type="evidence" value="ECO:0007669"/>
    <property type="project" value="UniProtKB-KW"/>
</dbReference>
<dbReference type="EMBL" id="BKAG01000013">
    <property type="protein sequence ID" value="GEP42892.1"/>
    <property type="molecule type" value="Genomic_DNA"/>
</dbReference>
<feature type="domain" description="RNA polymerase sigma-70 ECF-like HTH" evidence="4">
    <location>
        <begin position="80"/>
        <end position="213"/>
    </location>
</feature>
<evidence type="ECO:0000313" key="5">
    <source>
        <dbReference type="EMBL" id="GEP42892.1"/>
    </source>
</evidence>
<sequence length="240" mass="26771">MPETLPAAFKPTRWSLVLQSQGQGELAARALGDLCQAYWFPLYSWSRRFGASPEDAEDYVQGFFVQVLTKQLFAAADPSLGKLRTFMLTAFRRHVHDEQRKESRQKRGGGNIISFDAAKAEAWYEVEQIEGESADHMYDRQWALTVLDQALASVEQHVTARGKSAEFAVMRPFLTGEGGSDDYAAAGERLGMSANTFKVAVHRLRTRFRESLRSAVAETQPDGAPVDEEMGYLMQVLAVA</sequence>
<dbReference type="InterPro" id="IPR053812">
    <property type="entry name" value="HTH_Sigma70_ECF-like"/>
</dbReference>
<proteinExistence type="predicted"/>
<dbReference type="Proteomes" id="UP000321577">
    <property type="component" value="Unassembled WGS sequence"/>
</dbReference>
<evidence type="ECO:0000256" key="3">
    <source>
        <dbReference type="ARBA" id="ARBA00023163"/>
    </source>
</evidence>
<dbReference type="RefSeq" id="WP_146850478.1">
    <property type="nucleotide sequence ID" value="NZ_BKAG01000013.1"/>
</dbReference>
<dbReference type="InterPro" id="IPR039425">
    <property type="entry name" value="RNA_pol_sigma-70-like"/>
</dbReference>
<keyword evidence="6" id="KW-1185">Reference proteome</keyword>
<keyword evidence="1" id="KW-0805">Transcription regulation</keyword>
<organism evidence="5 6">
    <name type="scientific">Brevifollis gellanilyticus</name>
    <dbReference type="NCBI Taxonomy" id="748831"/>
    <lineage>
        <taxon>Bacteria</taxon>
        <taxon>Pseudomonadati</taxon>
        <taxon>Verrucomicrobiota</taxon>
        <taxon>Verrucomicrobiia</taxon>
        <taxon>Verrucomicrobiales</taxon>
        <taxon>Verrucomicrobiaceae</taxon>
    </lineage>
</organism>
<dbReference type="InterPro" id="IPR013325">
    <property type="entry name" value="RNA_pol_sigma_r2"/>
</dbReference>
<dbReference type="GO" id="GO:0006352">
    <property type="term" value="P:DNA-templated transcription initiation"/>
    <property type="evidence" value="ECO:0007669"/>
    <property type="project" value="InterPro"/>
</dbReference>
<evidence type="ECO:0000313" key="6">
    <source>
        <dbReference type="Proteomes" id="UP000321577"/>
    </source>
</evidence>
<dbReference type="SUPFAM" id="SSF88946">
    <property type="entry name" value="Sigma2 domain of RNA polymerase sigma factors"/>
    <property type="match status" value="1"/>
</dbReference>
<evidence type="ECO:0000256" key="1">
    <source>
        <dbReference type="ARBA" id="ARBA00023015"/>
    </source>
</evidence>
<evidence type="ECO:0000259" key="4">
    <source>
        <dbReference type="Pfam" id="PF07638"/>
    </source>
</evidence>
<name>A0A512M830_9BACT</name>
<gene>
    <name evidence="5" type="ORF">BGE01nite_21830</name>
</gene>
<reference evidence="5 6" key="1">
    <citation type="submission" date="2019-07" db="EMBL/GenBank/DDBJ databases">
        <title>Whole genome shotgun sequence of Brevifollis gellanilyticus NBRC 108608.</title>
        <authorList>
            <person name="Hosoyama A."/>
            <person name="Uohara A."/>
            <person name="Ohji S."/>
            <person name="Ichikawa N."/>
        </authorList>
    </citation>
    <scope>NUCLEOTIDE SEQUENCE [LARGE SCALE GENOMIC DNA]</scope>
    <source>
        <strain evidence="5 6">NBRC 108608</strain>
    </source>
</reference>
<dbReference type="Gene3D" id="1.10.1740.10">
    <property type="match status" value="1"/>
</dbReference>
<dbReference type="AlphaFoldDB" id="A0A512M830"/>
<keyword evidence="2" id="KW-0731">Sigma factor</keyword>
<dbReference type="PANTHER" id="PTHR43133:SF51">
    <property type="entry name" value="RNA POLYMERASE SIGMA FACTOR"/>
    <property type="match status" value="1"/>
</dbReference>